<accession>A0A2I0IG82</accession>
<dbReference type="InterPro" id="IPR036312">
    <property type="entry name" value="Bifun_inhib/LTP/seed_sf"/>
</dbReference>
<dbReference type="InterPro" id="IPR000528">
    <property type="entry name" value="Plant_nsLTP"/>
</dbReference>
<feature type="signal peptide" evidence="2">
    <location>
        <begin position="1"/>
        <end position="29"/>
    </location>
</feature>
<dbReference type="EMBL" id="PGOL01003099">
    <property type="protein sequence ID" value="PKI43007.1"/>
    <property type="molecule type" value="Genomic_DNA"/>
</dbReference>
<keyword evidence="2" id="KW-0732">Signal</keyword>
<evidence type="ECO:0000313" key="5">
    <source>
        <dbReference type="Proteomes" id="UP000233551"/>
    </source>
</evidence>
<comment type="caution">
    <text evidence="4">The sequence shown here is derived from an EMBL/GenBank/DDBJ whole genome shotgun (WGS) entry which is preliminary data.</text>
</comment>
<dbReference type="PRINTS" id="PR00382">
    <property type="entry name" value="LIPIDTRNSFER"/>
</dbReference>
<dbReference type="GO" id="GO:0006869">
    <property type="term" value="P:lipid transport"/>
    <property type="evidence" value="ECO:0007669"/>
    <property type="project" value="InterPro"/>
</dbReference>
<dbReference type="Pfam" id="PF14368">
    <property type="entry name" value="LTP_2"/>
    <property type="match status" value="1"/>
</dbReference>
<dbReference type="InterPro" id="IPR016140">
    <property type="entry name" value="Bifunc_inhib/LTP/seed_store"/>
</dbReference>
<reference evidence="4 5" key="1">
    <citation type="submission" date="2017-11" db="EMBL/GenBank/DDBJ databases">
        <title>De-novo sequencing of pomegranate (Punica granatum L.) genome.</title>
        <authorList>
            <person name="Akparov Z."/>
            <person name="Amiraslanov A."/>
            <person name="Hajiyeva S."/>
            <person name="Abbasov M."/>
            <person name="Kaur K."/>
            <person name="Hamwieh A."/>
            <person name="Solovyev V."/>
            <person name="Salamov A."/>
            <person name="Braich B."/>
            <person name="Kosarev P."/>
            <person name="Mahmoud A."/>
            <person name="Hajiyev E."/>
            <person name="Babayeva S."/>
            <person name="Izzatullayeva V."/>
            <person name="Mammadov A."/>
            <person name="Mammadov A."/>
            <person name="Sharifova S."/>
            <person name="Ojaghi J."/>
            <person name="Eynullazada K."/>
            <person name="Bayramov B."/>
            <person name="Abdulazimova A."/>
            <person name="Shahmuradov I."/>
        </authorList>
    </citation>
    <scope>NUCLEOTIDE SEQUENCE [LARGE SCALE GENOMIC DNA]</scope>
    <source>
        <strain evidence="5">cv. AG2017</strain>
        <tissue evidence="4">Leaf</tissue>
    </source>
</reference>
<gene>
    <name evidence="4" type="ORF">CRG98_036585</name>
</gene>
<dbReference type="STRING" id="22663.A0A2I0IG82"/>
<dbReference type="Proteomes" id="UP000233551">
    <property type="component" value="Unassembled WGS sequence"/>
</dbReference>
<proteinExistence type="inferred from homology"/>
<dbReference type="CDD" id="cd01960">
    <property type="entry name" value="nsLTP1"/>
    <property type="match status" value="1"/>
</dbReference>
<evidence type="ECO:0000259" key="3">
    <source>
        <dbReference type="SMART" id="SM00499"/>
    </source>
</evidence>
<evidence type="ECO:0000313" key="4">
    <source>
        <dbReference type="EMBL" id="PKI43007.1"/>
    </source>
</evidence>
<dbReference type="AlphaFoldDB" id="A0A2I0IG82"/>
<organism evidence="4 5">
    <name type="scientific">Punica granatum</name>
    <name type="common">Pomegranate</name>
    <dbReference type="NCBI Taxonomy" id="22663"/>
    <lineage>
        <taxon>Eukaryota</taxon>
        <taxon>Viridiplantae</taxon>
        <taxon>Streptophyta</taxon>
        <taxon>Embryophyta</taxon>
        <taxon>Tracheophyta</taxon>
        <taxon>Spermatophyta</taxon>
        <taxon>Magnoliopsida</taxon>
        <taxon>eudicotyledons</taxon>
        <taxon>Gunneridae</taxon>
        <taxon>Pentapetalae</taxon>
        <taxon>rosids</taxon>
        <taxon>malvids</taxon>
        <taxon>Myrtales</taxon>
        <taxon>Lythraceae</taxon>
        <taxon>Punica</taxon>
    </lineage>
</organism>
<evidence type="ECO:0000256" key="1">
    <source>
        <dbReference type="ARBA" id="ARBA00009748"/>
    </source>
</evidence>
<dbReference type="Gene3D" id="1.10.110.10">
    <property type="entry name" value="Plant lipid-transfer and hydrophobic proteins"/>
    <property type="match status" value="1"/>
</dbReference>
<feature type="domain" description="Bifunctional inhibitor/plant lipid transfer protein/seed storage helical" evidence="3">
    <location>
        <begin position="34"/>
        <end position="119"/>
    </location>
</feature>
<dbReference type="SUPFAM" id="SSF47699">
    <property type="entry name" value="Bifunctional inhibitor/lipid-transfer protein/seed storage 2S albumin"/>
    <property type="match status" value="1"/>
</dbReference>
<dbReference type="SMART" id="SM00499">
    <property type="entry name" value="AAI"/>
    <property type="match status" value="1"/>
</dbReference>
<dbReference type="PANTHER" id="PTHR33076">
    <property type="entry name" value="NON-SPECIFIC LIPID-TRANSFER PROTEIN 2-RELATED"/>
    <property type="match status" value="1"/>
</dbReference>
<protein>
    <recommendedName>
        <fullName evidence="3">Bifunctional inhibitor/plant lipid transfer protein/seed storage helical domain-containing protein</fullName>
    </recommendedName>
</protein>
<comment type="similarity">
    <text evidence="1">Belongs to the plant LTP family.</text>
</comment>
<name>A0A2I0IG82_PUNGR</name>
<evidence type="ECO:0000256" key="2">
    <source>
        <dbReference type="SAM" id="SignalP"/>
    </source>
</evidence>
<keyword evidence="5" id="KW-1185">Reference proteome</keyword>
<dbReference type="GO" id="GO:0008289">
    <property type="term" value="F:lipid binding"/>
    <property type="evidence" value="ECO:0007669"/>
    <property type="project" value="InterPro"/>
</dbReference>
<sequence length="134" mass="14341">MALGGKKICGKWVFGFLVIAVITSSRATADIISCGDAIAALIPCEAFLLGSSLPPPSSDCCSGARNLESMANTVEKRRALCQCFEQTSPSFGVKPDRVNSLPLYCKLKITLPAEPHYDCSKYINSLSPLCDFST</sequence>
<feature type="chain" id="PRO_5014132040" description="Bifunctional inhibitor/plant lipid transfer protein/seed storage helical domain-containing protein" evidence="2">
    <location>
        <begin position="30"/>
        <end position="134"/>
    </location>
</feature>